<dbReference type="RefSeq" id="WP_210158181.1">
    <property type="nucleotide sequence ID" value="NZ_JAFCNB010000015.1"/>
</dbReference>
<feature type="compositionally biased region" description="Basic and acidic residues" evidence="1">
    <location>
        <begin position="9"/>
        <end position="19"/>
    </location>
</feature>
<proteinExistence type="predicted"/>
<name>A0A940WTV4_9ACTN</name>
<organism evidence="3 4">
    <name type="scientific">Microbispora oryzae</name>
    <dbReference type="NCBI Taxonomy" id="2806554"/>
    <lineage>
        <taxon>Bacteria</taxon>
        <taxon>Bacillati</taxon>
        <taxon>Actinomycetota</taxon>
        <taxon>Actinomycetes</taxon>
        <taxon>Streptosporangiales</taxon>
        <taxon>Streptosporangiaceae</taxon>
        <taxon>Microbispora</taxon>
    </lineage>
</organism>
<dbReference type="Pfam" id="PF02518">
    <property type="entry name" value="HATPase_c"/>
    <property type="match status" value="1"/>
</dbReference>
<feature type="region of interest" description="Disordered" evidence="1">
    <location>
        <begin position="1"/>
        <end position="20"/>
    </location>
</feature>
<dbReference type="InterPro" id="IPR003594">
    <property type="entry name" value="HATPase_dom"/>
</dbReference>
<evidence type="ECO:0000256" key="1">
    <source>
        <dbReference type="SAM" id="MobiDB-lite"/>
    </source>
</evidence>
<keyword evidence="3" id="KW-0808">Transferase</keyword>
<accession>A0A940WTV4</accession>
<evidence type="ECO:0000313" key="3">
    <source>
        <dbReference type="EMBL" id="MBP2706899.1"/>
    </source>
</evidence>
<dbReference type="SUPFAM" id="SSF55874">
    <property type="entry name" value="ATPase domain of HSP90 chaperone/DNA topoisomerase II/histidine kinase"/>
    <property type="match status" value="1"/>
</dbReference>
<dbReference type="AlphaFoldDB" id="A0A940WTV4"/>
<sequence length="61" mass="6329">MRTLPQPFERLETGRKTDGDGLGLGLSIVAAIVEAHHGTLSMRPLPAGGLEVIVVLRPAGG</sequence>
<evidence type="ECO:0000313" key="4">
    <source>
        <dbReference type="Proteomes" id="UP000674234"/>
    </source>
</evidence>
<evidence type="ECO:0000259" key="2">
    <source>
        <dbReference type="Pfam" id="PF02518"/>
    </source>
</evidence>
<keyword evidence="4" id="KW-1185">Reference proteome</keyword>
<dbReference type="GO" id="GO:0016301">
    <property type="term" value="F:kinase activity"/>
    <property type="evidence" value="ECO:0007669"/>
    <property type="project" value="UniProtKB-KW"/>
</dbReference>
<protein>
    <submittedName>
        <fullName evidence="3">Sensor histidine kinase</fullName>
    </submittedName>
</protein>
<reference evidence="3" key="1">
    <citation type="submission" date="2021-02" db="EMBL/GenBank/DDBJ databases">
        <title>Draft genome sequence of Microbispora sp. RL4-1S isolated from rice leaves in Thailand.</title>
        <authorList>
            <person name="Muangham S."/>
            <person name="Duangmal K."/>
        </authorList>
    </citation>
    <scope>NUCLEOTIDE SEQUENCE</scope>
    <source>
        <strain evidence="3">RL4-1S</strain>
    </source>
</reference>
<dbReference type="EMBL" id="JAFCNB010000015">
    <property type="protein sequence ID" value="MBP2706899.1"/>
    <property type="molecule type" value="Genomic_DNA"/>
</dbReference>
<dbReference type="Gene3D" id="3.30.565.10">
    <property type="entry name" value="Histidine kinase-like ATPase, C-terminal domain"/>
    <property type="match status" value="1"/>
</dbReference>
<keyword evidence="3" id="KW-0418">Kinase</keyword>
<gene>
    <name evidence="3" type="ORF">JOL79_24125</name>
</gene>
<feature type="domain" description="Histidine kinase/HSP90-like ATPase" evidence="2">
    <location>
        <begin position="5"/>
        <end position="57"/>
    </location>
</feature>
<dbReference type="InterPro" id="IPR036890">
    <property type="entry name" value="HATPase_C_sf"/>
</dbReference>
<dbReference type="Proteomes" id="UP000674234">
    <property type="component" value="Unassembled WGS sequence"/>
</dbReference>
<comment type="caution">
    <text evidence="3">The sequence shown here is derived from an EMBL/GenBank/DDBJ whole genome shotgun (WGS) entry which is preliminary data.</text>
</comment>